<comment type="caution">
    <text evidence="2">The sequence shown here is derived from an EMBL/GenBank/DDBJ whole genome shotgun (WGS) entry which is preliminary data.</text>
</comment>
<organism evidence="2 3">
    <name type="scientific">Rhizophlyctis rosea</name>
    <dbReference type="NCBI Taxonomy" id="64517"/>
    <lineage>
        <taxon>Eukaryota</taxon>
        <taxon>Fungi</taxon>
        <taxon>Fungi incertae sedis</taxon>
        <taxon>Chytridiomycota</taxon>
        <taxon>Chytridiomycota incertae sedis</taxon>
        <taxon>Chytridiomycetes</taxon>
        <taxon>Rhizophlyctidales</taxon>
        <taxon>Rhizophlyctidaceae</taxon>
        <taxon>Rhizophlyctis</taxon>
    </lineage>
</organism>
<feature type="domain" description="Shieldin complex subunit 2 first OB fold" evidence="1">
    <location>
        <begin position="3"/>
        <end position="71"/>
    </location>
</feature>
<dbReference type="InterPro" id="IPR049507">
    <property type="entry name" value="SHLD2_OB1"/>
</dbReference>
<dbReference type="EMBL" id="JADGJD010000743">
    <property type="protein sequence ID" value="KAJ3048747.1"/>
    <property type="molecule type" value="Genomic_DNA"/>
</dbReference>
<evidence type="ECO:0000259" key="1">
    <source>
        <dbReference type="Pfam" id="PF21669"/>
    </source>
</evidence>
<sequence>MTKGAQARQTVPMASISVGDDTVPYFPVTFWRGQTKWVGEVLVGDVILLRDVDIKSYRDKLSGTGSFRSIFKIVHRSSGDVPVDPDAMASVDEVGDRDRLMQVLGWAQQQSGFENFKRRRKS</sequence>
<dbReference type="Pfam" id="PF21669">
    <property type="entry name" value="SHLD2_OB1"/>
    <property type="match status" value="1"/>
</dbReference>
<dbReference type="PANTHER" id="PTHR38542">
    <property type="entry name" value="OS04G0450500 PROTEIN"/>
    <property type="match status" value="1"/>
</dbReference>
<evidence type="ECO:0000313" key="3">
    <source>
        <dbReference type="Proteomes" id="UP001212841"/>
    </source>
</evidence>
<dbReference type="SUPFAM" id="SSF50249">
    <property type="entry name" value="Nucleic acid-binding proteins"/>
    <property type="match status" value="1"/>
</dbReference>
<evidence type="ECO:0000313" key="2">
    <source>
        <dbReference type="EMBL" id="KAJ3048747.1"/>
    </source>
</evidence>
<name>A0AAD5X0K9_9FUNG</name>
<gene>
    <name evidence="2" type="primary">FAM35A</name>
    <name evidence="2" type="ORF">HK097_010240</name>
</gene>
<dbReference type="Gene3D" id="2.40.50.140">
    <property type="entry name" value="Nucleic acid-binding proteins"/>
    <property type="match status" value="1"/>
</dbReference>
<proteinExistence type="predicted"/>
<dbReference type="AlphaFoldDB" id="A0AAD5X0K9"/>
<dbReference type="Proteomes" id="UP001212841">
    <property type="component" value="Unassembled WGS sequence"/>
</dbReference>
<protein>
    <submittedName>
        <fullName evidence="2">Shieldin complex subunit 2</fullName>
    </submittedName>
</protein>
<accession>A0AAD5X0K9</accession>
<reference evidence="2" key="1">
    <citation type="submission" date="2020-05" db="EMBL/GenBank/DDBJ databases">
        <title>Phylogenomic resolution of chytrid fungi.</title>
        <authorList>
            <person name="Stajich J.E."/>
            <person name="Amses K."/>
            <person name="Simmons R."/>
            <person name="Seto K."/>
            <person name="Myers J."/>
            <person name="Bonds A."/>
            <person name="Quandt C.A."/>
            <person name="Barry K."/>
            <person name="Liu P."/>
            <person name="Grigoriev I."/>
            <person name="Longcore J.E."/>
            <person name="James T.Y."/>
        </authorList>
    </citation>
    <scope>NUCLEOTIDE SEQUENCE</scope>
    <source>
        <strain evidence="2">JEL0318</strain>
    </source>
</reference>
<keyword evidence="3" id="KW-1185">Reference proteome</keyword>
<dbReference type="PANTHER" id="PTHR38542:SF2">
    <property type="entry name" value="REPLICATION FACTOR A C-TERMINAL DOMAIN-CONTAINING PROTEIN"/>
    <property type="match status" value="1"/>
</dbReference>
<dbReference type="InterPro" id="IPR012340">
    <property type="entry name" value="NA-bd_OB-fold"/>
</dbReference>